<dbReference type="AlphaFoldDB" id="A0A7V8K6X3"/>
<proteinExistence type="predicted"/>
<evidence type="ECO:0000313" key="2">
    <source>
        <dbReference type="EMBL" id="KAF1685761.1"/>
    </source>
</evidence>
<feature type="domain" description="DUF4350" evidence="1">
    <location>
        <begin position="50"/>
        <end position="223"/>
    </location>
</feature>
<sequence length="378" mass="41467">MSAARRWLLVGVAVAVLAGAVAAMVAGFVRTHERMEREVPLPPRGEAVGNPLYALRQTLRADGIDAHSRLRLQPETFADAPGDTVLLHGDPSLLTPDQVEALLAWVARGGHLLLRTPPARLDGSDAPPPMLRRLGVGGKLLGSGCEPLQVQGQPSHVEFCRGRRFELAGHAAARLRWGDGKRGYAYARLVRGRGTVDLLADFDFLDNESLGEVPHQALARQVLAPNYGRGRVHLVHGGRPVSFWRDLARRAWPAWGPLALLLAAWLWRRGQRFGPWLPSPAPGRRSLLEHVRASGELLHRYGQAPLLHAAVRDAFLARLQRRAPAAAALAGDARVAAIATRLQLPHMTVRDALAAPEPRDRHAFFARVRTLIQMRNRL</sequence>
<dbReference type="Proteomes" id="UP000462066">
    <property type="component" value="Unassembled WGS sequence"/>
</dbReference>
<evidence type="ECO:0000313" key="3">
    <source>
        <dbReference type="Proteomes" id="UP000462066"/>
    </source>
</evidence>
<dbReference type="EMBL" id="MWIP01000011">
    <property type="protein sequence ID" value="KAF1685761.1"/>
    <property type="molecule type" value="Genomic_DNA"/>
</dbReference>
<accession>A0A7V8K6X3</accession>
<gene>
    <name evidence="2" type="ORF">B1992_10850</name>
</gene>
<dbReference type="Pfam" id="PF14258">
    <property type="entry name" value="DUF4350"/>
    <property type="match status" value="1"/>
</dbReference>
<name>A0A7V8K6X3_9GAMM</name>
<reference evidence="2 3" key="1">
    <citation type="submission" date="2017-10" db="EMBL/GenBank/DDBJ databases">
        <title>Whole genome sequencing of Pseudoxanthomonas broegbernensis DSM 12573(T).</title>
        <authorList>
            <person name="Kumar S."/>
            <person name="Bansal K."/>
            <person name="Kaur A."/>
            <person name="Patil P."/>
            <person name="Sharma S."/>
            <person name="Patil P.B."/>
        </authorList>
    </citation>
    <scope>NUCLEOTIDE SEQUENCE [LARGE SCALE GENOMIC DNA]</scope>
    <source>
        <strain evidence="2 3">DSM 12573</strain>
    </source>
</reference>
<organism evidence="2 3">
    <name type="scientific">Pseudoxanthomonas broegbernensis</name>
    <dbReference type="NCBI Taxonomy" id="83619"/>
    <lineage>
        <taxon>Bacteria</taxon>
        <taxon>Pseudomonadati</taxon>
        <taxon>Pseudomonadota</taxon>
        <taxon>Gammaproteobacteria</taxon>
        <taxon>Lysobacterales</taxon>
        <taxon>Lysobacteraceae</taxon>
        <taxon>Pseudoxanthomonas</taxon>
    </lineage>
</organism>
<evidence type="ECO:0000259" key="1">
    <source>
        <dbReference type="Pfam" id="PF14258"/>
    </source>
</evidence>
<keyword evidence="3" id="KW-1185">Reference proteome</keyword>
<dbReference type="InterPro" id="IPR025646">
    <property type="entry name" value="DUF4350"/>
</dbReference>
<protein>
    <recommendedName>
        <fullName evidence="1">DUF4350 domain-containing protein</fullName>
    </recommendedName>
</protein>
<comment type="caution">
    <text evidence="2">The sequence shown here is derived from an EMBL/GenBank/DDBJ whole genome shotgun (WGS) entry which is preliminary data.</text>
</comment>
<dbReference type="RefSeq" id="WP_162311518.1">
    <property type="nucleotide sequence ID" value="NZ_JACHGU010000007.1"/>
</dbReference>